<dbReference type="Gene3D" id="1.10.1660.10">
    <property type="match status" value="1"/>
</dbReference>
<gene>
    <name evidence="3" type="ORF">ENP06_02445</name>
    <name evidence="4" type="ORF">ENQ31_01160</name>
</gene>
<dbReference type="PROSITE" id="PS50937">
    <property type="entry name" value="HTH_MERR_2"/>
    <property type="match status" value="1"/>
</dbReference>
<accession>A0A7C2N8N3</accession>
<feature type="domain" description="HTH merR-type" evidence="2">
    <location>
        <begin position="82"/>
        <end position="150"/>
    </location>
</feature>
<dbReference type="EMBL" id="DSMR01000082">
    <property type="protein sequence ID" value="HET46764.1"/>
    <property type="molecule type" value="Genomic_DNA"/>
</dbReference>
<dbReference type="InterPro" id="IPR047057">
    <property type="entry name" value="MerR_fam"/>
</dbReference>
<dbReference type="GO" id="GO:0003700">
    <property type="term" value="F:DNA-binding transcription factor activity"/>
    <property type="evidence" value="ECO:0007669"/>
    <property type="project" value="InterPro"/>
</dbReference>
<keyword evidence="1" id="KW-0238">DNA-binding</keyword>
<protein>
    <submittedName>
        <fullName evidence="4">MerR family transcriptional regulator</fullName>
    </submittedName>
</protein>
<dbReference type="AlphaFoldDB" id="A0A7C2N8N3"/>
<dbReference type="EMBL" id="DSHW01000180">
    <property type="protein sequence ID" value="HEQ88254.1"/>
    <property type="molecule type" value="Genomic_DNA"/>
</dbReference>
<dbReference type="PANTHER" id="PTHR30204">
    <property type="entry name" value="REDOX-CYCLING DRUG-SENSING TRANSCRIPTIONAL ACTIVATOR SOXR"/>
    <property type="match status" value="1"/>
</dbReference>
<evidence type="ECO:0000313" key="4">
    <source>
        <dbReference type="EMBL" id="HET46764.1"/>
    </source>
</evidence>
<organism evidence="4">
    <name type="scientific">Thermoanaerobaculum aquaticum</name>
    <dbReference type="NCBI Taxonomy" id="1312852"/>
    <lineage>
        <taxon>Bacteria</taxon>
        <taxon>Pseudomonadati</taxon>
        <taxon>Acidobacteriota</taxon>
        <taxon>Thermoanaerobaculia</taxon>
        <taxon>Thermoanaerobaculales</taxon>
        <taxon>Thermoanaerobaculaceae</taxon>
        <taxon>Thermoanaerobaculum</taxon>
    </lineage>
</organism>
<dbReference type="PRINTS" id="PR00040">
    <property type="entry name" value="HTHMERR"/>
</dbReference>
<dbReference type="PANTHER" id="PTHR30204:SF93">
    <property type="entry name" value="HTH MERR-TYPE DOMAIN-CONTAINING PROTEIN"/>
    <property type="match status" value="1"/>
</dbReference>
<dbReference type="SUPFAM" id="SSF46955">
    <property type="entry name" value="Putative DNA-binding domain"/>
    <property type="match status" value="1"/>
</dbReference>
<dbReference type="SMART" id="SM00422">
    <property type="entry name" value="HTH_MERR"/>
    <property type="match status" value="1"/>
</dbReference>
<dbReference type="GO" id="GO:0003677">
    <property type="term" value="F:DNA binding"/>
    <property type="evidence" value="ECO:0007669"/>
    <property type="project" value="UniProtKB-KW"/>
</dbReference>
<reference evidence="4" key="1">
    <citation type="journal article" date="2020" name="mSystems">
        <title>Genome- and Community-Level Interaction Insights into Carbon Utilization and Element Cycling Functions of Hydrothermarchaeota in Hydrothermal Sediment.</title>
        <authorList>
            <person name="Zhou Z."/>
            <person name="Liu Y."/>
            <person name="Xu W."/>
            <person name="Pan J."/>
            <person name="Luo Z.H."/>
            <person name="Li M."/>
        </authorList>
    </citation>
    <scope>NUCLEOTIDE SEQUENCE [LARGE SCALE GENOMIC DNA]</scope>
    <source>
        <strain evidence="3">SpSt-186</strain>
        <strain evidence="4">SpSt-299</strain>
    </source>
</reference>
<sequence>MCQRSVTLQVAHSWGGDRCWTRVWKELVFRRFTVGFAHHEAVEEPVLVLAPQPTGDGEKKDTSSGFSGCSGRRSDCAVSRKRYAIGELAAAAGVSRRTVRYYVQQGLLPAPLGRGRGEHYDDSHLATLLRIKALQEQGLTLEEIRRRFGGTEGPGAPQVSEMAVRWRKPALGERWLRQTIMPGYELHVQEGFAALDEGQLRRLALALQELLQEENR</sequence>
<dbReference type="CDD" id="cd00592">
    <property type="entry name" value="HTH_MerR-like"/>
    <property type="match status" value="1"/>
</dbReference>
<comment type="caution">
    <text evidence="4">The sequence shown here is derived from an EMBL/GenBank/DDBJ whole genome shotgun (WGS) entry which is preliminary data.</text>
</comment>
<name>A0A7C2N8N3_9BACT</name>
<dbReference type="InterPro" id="IPR000551">
    <property type="entry name" value="MerR-type_HTH_dom"/>
</dbReference>
<evidence type="ECO:0000313" key="3">
    <source>
        <dbReference type="EMBL" id="HEQ88254.1"/>
    </source>
</evidence>
<dbReference type="InterPro" id="IPR009061">
    <property type="entry name" value="DNA-bd_dom_put_sf"/>
</dbReference>
<evidence type="ECO:0000256" key="1">
    <source>
        <dbReference type="ARBA" id="ARBA00023125"/>
    </source>
</evidence>
<dbReference type="Pfam" id="PF13411">
    <property type="entry name" value="MerR_1"/>
    <property type="match status" value="1"/>
</dbReference>
<proteinExistence type="predicted"/>
<evidence type="ECO:0000259" key="2">
    <source>
        <dbReference type="PROSITE" id="PS50937"/>
    </source>
</evidence>